<sequence length="26" mass="2998">MPRGDSRSSSRRWRQLESSTIPTSYG</sequence>
<accession>A0A2P2NER8</accession>
<evidence type="ECO:0000313" key="2">
    <source>
        <dbReference type="EMBL" id="MBX40977.1"/>
    </source>
</evidence>
<protein>
    <submittedName>
        <fullName evidence="2">Uncharacterized protein</fullName>
    </submittedName>
</protein>
<organism evidence="2">
    <name type="scientific">Rhizophora mucronata</name>
    <name type="common">Asiatic mangrove</name>
    <dbReference type="NCBI Taxonomy" id="61149"/>
    <lineage>
        <taxon>Eukaryota</taxon>
        <taxon>Viridiplantae</taxon>
        <taxon>Streptophyta</taxon>
        <taxon>Embryophyta</taxon>
        <taxon>Tracheophyta</taxon>
        <taxon>Spermatophyta</taxon>
        <taxon>Magnoliopsida</taxon>
        <taxon>eudicotyledons</taxon>
        <taxon>Gunneridae</taxon>
        <taxon>Pentapetalae</taxon>
        <taxon>rosids</taxon>
        <taxon>fabids</taxon>
        <taxon>Malpighiales</taxon>
        <taxon>Rhizophoraceae</taxon>
        <taxon>Rhizophora</taxon>
    </lineage>
</organism>
<name>A0A2P2NER8_RHIMU</name>
<dbReference type="EMBL" id="GGEC01060493">
    <property type="protein sequence ID" value="MBX40977.1"/>
    <property type="molecule type" value="Transcribed_RNA"/>
</dbReference>
<reference evidence="2" key="1">
    <citation type="submission" date="2018-02" db="EMBL/GenBank/DDBJ databases">
        <title>Rhizophora mucronata_Transcriptome.</title>
        <authorList>
            <person name="Meera S.P."/>
            <person name="Sreeshan A."/>
            <person name="Augustine A."/>
        </authorList>
    </citation>
    <scope>NUCLEOTIDE SEQUENCE</scope>
    <source>
        <tissue evidence="2">Leaf</tissue>
    </source>
</reference>
<evidence type="ECO:0000256" key="1">
    <source>
        <dbReference type="SAM" id="MobiDB-lite"/>
    </source>
</evidence>
<feature type="region of interest" description="Disordered" evidence="1">
    <location>
        <begin position="1"/>
        <end position="26"/>
    </location>
</feature>
<proteinExistence type="predicted"/>
<dbReference type="AlphaFoldDB" id="A0A2P2NER8"/>